<feature type="compositionally biased region" description="Acidic residues" evidence="2">
    <location>
        <begin position="513"/>
        <end position="538"/>
    </location>
</feature>
<dbReference type="InterPro" id="IPR013103">
    <property type="entry name" value="RVT_2"/>
</dbReference>
<dbReference type="Gene3D" id="4.10.60.10">
    <property type="entry name" value="Zinc finger, CCHC-type"/>
    <property type="match status" value="1"/>
</dbReference>
<evidence type="ECO:0000256" key="1">
    <source>
        <dbReference type="PROSITE-ProRule" id="PRU00047"/>
    </source>
</evidence>
<evidence type="ECO:0000313" key="5">
    <source>
        <dbReference type="Proteomes" id="UP000604046"/>
    </source>
</evidence>
<dbReference type="GO" id="GO:0003676">
    <property type="term" value="F:nucleic acid binding"/>
    <property type="evidence" value="ECO:0007669"/>
    <property type="project" value="InterPro"/>
</dbReference>
<feature type="non-terminal residue" evidence="4">
    <location>
        <position position="1"/>
    </location>
</feature>
<dbReference type="PANTHER" id="PTHR11439:SF463">
    <property type="entry name" value="REVERSE TRANSCRIPTASE TY1_COPIA-TYPE DOMAIN-CONTAINING PROTEIN"/>
    <property type="match status" value="1"/>
</dbReference>
<dbReference type="Pfam" id="PF22936">
    <property type="entry name" value="Pol_BBD"/>
    <property type="match status" value="1"/>
</dbReference>
<feature type="domain" description="CCHC-type" evidence="3">
    <location>
        <begin position="414"/>
        <end position="429"/>
    </location>
</feature>
<accession>A0A812NNB9</accession>
<dbReference type="InterPro" id="IPR036875">
    <property type="entry name" value="Znf_CCHC_sf"/>
</dbReference>
<feature type="domain" description="CCHC-type" evidence="3">
    <location>
        <begin position="437"/>
        <end position="452"/>
    </location>
</feature>
<evidence type="ECO:0000259" key="3">
    <source>
        <dbReference type="PROSITE" id="PS50158"/>
    </source>
</evidence>
<dbReference type="InterPro" id="IPR001878">
    <property type="entry name" value="Znf_CCHC"/>
</dbReference>
<feature type="region of interest" description="Disordered" evidence="2">
    <location>
        <begin position="450"/>
        <end position="538"/>
    </location>
</feature>
<dbReference type="PROSITE" id="PS50158">
    <property type="entry name" value="ZF_CCHC"/>
    <property type="match status" value="2"/>
</dbReference>
<evidence type="ECO:0000313" key="4">
    <source>
        <dbReference type="EMBL" id="CAE7296302.1"/>
    </source>
</evidence>
<feature type="compositionally biased region" description="Basic and acidic residues" evidence="2">
    <location>
        <begin position="756"/>
        <end position="768"/>
    </location>
</feature>
<feature type="compositionally biased region" description="Polar residues" evidence="2">
    <location>
        <begin position="800"/>
        <end position="812"/>
    </location>
</feature>
<evidence type="ECO:0000256" key="2">
    <source>
        <dbReference type="SAM" id="MobiDB-lite"/>
    </source>
</evidence>
<name>A0A812NNB9_9DINO</name>
<keyword evidence="1" id="KW-0862">Zinc</keyword>
<feature type="compositionally biased region" description="Basic residues" evidence="2">
    <location>
        <begin position="495"/>
        <end position="507"/>
    </location>
</feature>
<reference evidence="4" key="1">
    <citation type="submission" date="2021-02" db="EMBL/GenBank/DDBJ databases">
        <authorList>
            <person name="Dougan E. K."/>
            <person name="Rhodes N."/>
            <person name="Thang M."/>
            <person name="Chan C."/>
        </authorList>
    </citation>
    <scope>NUCLEOTIDE SEQUENCE</scope>
</reference>
<gene>
    <name evidence="4" type="ORF">SNAT2548_LOCUS15601</name>
</gene>
<dbReference type="SUPFAM" id="SSF57756">
    <property type="entry name" value="Retrovirus zinc finger-like domains"/>
    <property type="match status" value="1"/>
</dbReference>
<feature type="compositionally biased region" description="Low complexity" evidence="2">
    <location>
        <begin position="462"/>
        <end position="474"/>
    </location>
</feature>
<dbReference type="SMART" id="SM00343">
    <property type="entry name" value="ZnF_C2HC"/>
    <property type="match status" value="2"/>
</dbReference>
<proteinExistence type="predicted"/>
<dbReference type="EMBL" id="CAJNDS010002013">
    <property type="protein sequence ID" value="CAE7296302.1"/>
    <property type="molecule type" value="Genomic_DNA"/>
</dbReference>
<organism evidence="4 5">
    <name type="scientific">Symbiodinium natans</name>
    <dbReference type="NCBI Taxonomy" id="878477"/>
    <lineage>
        <taxon>Eukaryota</taxon>
        <taxon>Sar</taxon>
        <taxon>Alveolata</taxon>
        <taxon>Dinophyceae</taxon>
        <taxon>Suessiales</taxon>
        <taxon>Symbiodiniaceae</taxon>
        <taxon>Symbiodinium</taxon>
    </lineage>
</organism>
<feature type="region of interest" description="Disordered" evidence="2">
    <location>
        <begin position="794"/>
        <end position="814"/>
    </location>
</feature>
<comment type="caution">
    <text evidence="4">The sequence shown here is derived from an EMBL/GenBank/DDBJ whole genome shotgun (WGS) entry which is preliminary data.</text>
</comment>
<dbReference type="OrthoDB" id="431244at2759"/>
<keyword evidence="1" id="KW-0863">Zinc-finger</keyword>
<feature type="region of interest" description="Disordered" evidence="2">
    <location>
        <begin position="1"/>
        <end position="26"/>
    </location>
</feature>
<dbReference type="Proteomes" id="UP000604046">
    <property type="component" value="Unassembled WGS sequence"/>
</dbReference>
<feature type="region of interest" description="Disordered" evidence="2">
    <location>
        <begin position="756"/>
        <end position="777"/>
    </location>
</feature>
<dbReference type="Pfam" id="PF07727">
    <property type="entry name" value="RVT_2"/>
    <property type="match status" value="1"/>
</dbReference>
<dbReference type="GO" id="GO:0008270">
    <property type="term" value="F:zinc ion binding"/>
    <property type="evidence" value="ECO:0007669"/>
    <property type="project" value="UniProtKB-KW"/>
</dbReference>
<protein>
    <recommendedName>
        <fullName evidence="3">CCHC-type domain-containing protein</fullName>
    </recommendedName>
</protein>
<keyword evidence="5" id="KW-1185">Reference proteome</keyword>
<sequence>DADVDSLENVSTPQGPPEGHEAVGQQRLAAQLGAHEEPSHTQCGATGQADMATMRALLHSQGEALRSCMAEVANLGRRVEQLALGRGQPTQEEGAGGSVGRMTNASSGFGARVAPPQGQQFCGASARAKPEKEEQDIFTKSEKWLPALPSPQFDGWKNREQEILGFNEYLTTLKGWVALGSDTFPIEIEQAIRWPHEIFQATLTKPQAQRSNRLLAILRQAFASHARADMILRSYVEGATYGENLHRSSGDTCGFEALRLLGHEFSLRSRAEASYFRAEFIKRSFRGESAATHVSDIVRKVDVELSRYKRLVETLPSAVSRDGLEVGSSDLTLMLLRSISKDARSYCLLHATGESYVELRKAALRYESQQRMFSEMGLGDRQERLVNELDDPTGEWWEDDEWYEDETVSALSGKCRRCGKAGHFEKDCKTDLSKTECFKCGETGHIGARCPKAKAKARSHSDTSSQSSKTAESRTTGKPVSAKGKGRGKSTQAKGRGRSGKGGKKGKMHELTEDAEGEEAAQDDGTYEAGEYEAEEEGTASSLLMMPLLLNDDVEEKSEFGLCPLRSLCDALMLFQVDTDDSWSWWLLDSGASVTVMATQFLSKYSFSHLTDASPGGFSAANGSAVQMSKRGRARVAFETKDSVMPFDLNCYVGKTRHNIISVPQLMDKGWEIHFVSDGCHLKHASGVIICDITWYCGCPWLRAVEVAEGDLDDTKVWEQLNARLGASKKVRSSLLSKLSLHLLLFLVTKTSPEEVHAKGQKRPAQEELKEDFDNSDYVPSDVESPALPLPIPIPEAVDSSVSGPGTSNEEPQSVPMEVDSLVDAATMINGSFGLTGPELVSPDVFHLSGVVFDDSAKAKSQTVEFCGSKLKVWQPSSAVSDVSMAELNGDATFKGMLKELGGLSSCKAGNVMNKAQAEAYCHKHGIQVLASRWVTNEKTDTDGAEIVRSRLVVKDFRGSKSARSLEISSPTPSVEALRTVLAYAGRHDWELASLDVSQAFMHTPLKHRKACIKMPLSVSFPNGEPVYMALSQALNGLRLSSRAWLEYITSDTLGPLGLHACEREPCLFSGLVDGVECLVLLYVDDVLIACPSQKVINKIFAALQSRVPTKLTGRILSSKGGGGHLRFLGRNIERRPGEAALTLFVDANYLDSCYDDYKLSGRGGGSSAFPDIRAVLEKSSNSHVLSAEAHAKFRRVLGKLAWFAQTREDLHIAISLVSVGQSAPTAAHEEALRALLRFLRKDGDVRVHFPSPETMSNDSYQEVSVFSDASYAPMRSLGRKSITGGVIILQGSLIKALARQQASVTLSSCEAELHAIQTMT</sequence>
<keyword evidence="1" id="KW-0479">Metal-binding</keyword>
<dbReference type="InterPro" id="IPR054722">
    <property type="entry name" value="PolX-like_BBD"/>
</dbReference>
<dbReference type="PANTHER" id="PTHR11439">
    <property type="entry name" value="GAG-POL-RELATED RETROTRANSPOSON"/>
    <property type="match status" value="1"/>
</dbReference>
<dbReference type="Pfam" id="PF00098">
    <property type="entry name" value="zf-CCHC"/>
    <property type="match status" value="2"/>
</dbReference>